<dbReference type="AlphaFoldDB" id="A0A5S4FL40"/>
<dbReference type="Pfam" id="PF03793">
    <property type="entry name" value="PASTA"/>
    <property type="match status" value="3"/>
</dbReference>
<dbReference type="EMBL" id="VCKY01000050">
    <property type="protein sequence ID" value="TMR20941.1"/>
    <property type="molecule type" value="Genomic_DNA"/>
</dbReference>
<reference evidence="4 5" key="1">
    <citation type="submission" date="2019-05" db="EMBL/GenBank/DDBJ databases">
        <title>Draft genome sequence of Nonomuraea turkmeniaca DSM 43926.</title>
        <authorList>
            <person name="Saricaoglu S."/>
            <person name="Isik K."/>
        </authorList>
    </citation>
    <scope>NUCLEOTIDE SEQUENCE [LARGE SCALE GENOMIC DNA]</scope>
    <source>
        <strain evidence="4 5">DSM 43926</strain>
    </source>
</reference>
<dbReference type="OrthoDB" id="3372012at2"/>
<keyword evidence="2" id="KW-1133">Transmembrane helix</keyword>
<organism evidence="4 5">
    <name type="scientific">Nonomuraea turkmeniaca</name>
    <dbReference type="NCBI Taxonomy" id="103838"/>
    <lineage>
        <taxon>Bacteria</taxon>
        <taxon>Bacillati</taxon>
        <taxon>Actinomycetota</taxon>
        <taxon>Actinomycetes</taxon>
        <taxon>Streptosporangiales</taxon>
        <taxon>Streptosporangiaceae</taxon>
        <taxon>Nonomuraea</taxon>
    </lineage>
</organism>
<proteinExistence type="predicted"/>
<evidence type="ECO:0000259" key="3">
    <source>
        <dbReference type="PROSITE" id="PS51178"/>
    </source>
</evidence>
<sequence>MSGSPQPSPPLRQAVVDRLRRLITGTALNRALLGVLIVALVVGVGFGTGYTTSKAAFSDGSAILPKGPGLAQINASSNQVDAQTAVELATRDQTLEVVQVRPDSVWVVNNDTKVATRLPTDTLKPDKTVPKGAATGKLKLMAGDGQTYLLDQGSGKLDKLDGSRGKAGTVQVPPVADAVADSRGTVWAYTAPTGELLEIVDGALKARQAVSEPGTTITLTTVSDLPVVYRSDTGQAVMYDADGPRRQLELGAGQGTVSQPGTTSSLIAVVVRATGTLVIGDFQTQRVRSVKLSGREGNQFDRPLVHKGRVYVPDFTKLHVLIVEVATERVRSERVPSPSGQFQLTARDDRVWVNDQKSRFTLSFDANGKRTQIDSGDTEGAEDKPLPTPSPTPTPTPPVTKVSNRPQTPQSKIVTPTAAPKPRSTTVPDLVGKDRAAACAELRPELRCVEVAREDSTAQDATGTVLETKPQAGARAPRGSAVTVYYRGPLAVPNVTDVSADKACEALDEAGLKCAKQPSGKAATVAKVGVVQAQSPAAGSPAATGTTVTITFPDQIEVGTYTNQPIADACAVISQAGLVCKQQETGQGAPAGVVQSQDPAPGTGLAPGATVTINFLGNPVVPAVTEMAPEAACAAIAQAKLKCAPKATAATLDVNKVLHQSPAAGSRHPADTAVTIVYQAISPVALNRFKAPGAKRGGYLSAGGGGPTGWSSQGTIGRVYPLEAVGKVDGLSVIYRQRCEAKCGEVGGYYFTGNQATQPNWVADGQAFACFAQPVPGTVPLRALFNKEAAAWAWAPFPSGVHDAFTQGGFGSEYDFTVCHVWPHP</sequence>
<feature type="compositionally biased region" description="Polar residues" evidence="1">
    <location>
        <begin position="401"/>
        <end position="414"/>
    </location>
</feature>
<evidence type="ECO:0000313" key="4">
    <source>
        <dbReference type="EMBL" id="TMR20941.1"/>
    </source>
</evidence>
<dbReference type="InterPro" id="IPR005543">
    <property type="entry name" value="PASTA_dom"/>
</dbReference>
<protein>
    <submittedName>
        <fullName evidence="4">PASTA domain-containing protein</fullName>
    </submittedName>
</protein>
<evidence type="ECO:0000256" key="1">
    <source>
        <dbReference type="SAM" id="MobiDB-lite"/>
    </source>
</evidence>
<evidence type="ECO:0000256" key="2">
    <source>
        <dbReference type="SAM" id="Phobius"/>
    </source>
</evidence>
<gene>
    <name evidence="4" type="ORF">ETD86_16945</name>
</gene>
<comment type="caution">
    <text evidence="4">The sequence shown here is derived from an EMBL/GenBank/DDBJ whole genome shotgun (WGS) entry which is preliminary data.</text>
</comment>
<accession>A0A5S4FL40</accession>
<feature type="transmembrane region" description="Helical" evidence="2">
    <location>
        <begin position="27"/>
        <end position="50"/>
    </location>
</feature>
<feature type="compositionally biased region" description="Pro residues" evidence="1">
    <location>
        <begin position="386"/>
        <end position="398"/>
    </location>
</feature>
<feature type="domain" description="PASTA" evidence="3">
    <location>
        <begin position="555"/>
        <end position="617"/>
    </location>
</feature>
<dbReference type="SMART" id="SM00740">
    <property type="entry name" value="PASTA"/>
    <property type="match status" value="4"/>
</dbReference>
<dbReference type="SUPFAM" id="SSF63829">
    <property type="entry name" value="Calcium-dependent phosphotriesterase"/>
    <property type="match status" value="1"/>
</dbReference>
<name>A0A5S4FL40_9ACTN</name>
<keyword evidence="2" id="KW-0812">Transmembrane</keyword>
<evidence type="ECO:0000313" key="5">
    <source>
        <dbReference type="Proteomes" id="UP000309128"/>
    </source>
</evidence>
<feature type="domain" description="PASTA" evidence="3">
    <location>
        <begin position="421"/>
        <end position="487"/>
    </location>
</feature>
<dbReference type="PROSITE" id="PS51178">
    <property type="entry name" value="PASTA"/>
    <property type="match status" value="3"/>
</dbReference>
<dbReference type="Proteomes" id="UP000309128">
    <property type="component" value="Unassembled WGS sequence"/>
</dbReference>
<feature type="domain" description="PASTA" evidence="3">
    <location>
        <begin position="488"/>
        <end position="554"/>
    </location>
</feature>
<feature type="region of interest" description="Disordered" evidence="1">
    <location>
        <begin position="363"/>
        <end position="429"/>
    </location>
</feature>
<dbReference type="Gene3D" id="3.30.10.20">
    <property type="match status" value="4"/>
</dbReference>
<keyword evidence="2" id="KW-0472">Membrane</keyword>
<keyword evidence="5" id="KW-1185">Reference proteome</keyword>
<dbReference type="CDD" id="cd06577">
    <property type="entry name" value="PASTA_pknB"/>
    <property type="match status" value="3"/>
</dbReference>
<dbReference type="RefSeq" id="WP_138667119.1">
    <property type="nucleotide sequence ID" value="NZ_VCKY01000050.1"/>
</dbReference>